<dbReference type="Gene3D" id="1.10.287.110">
    <property type="entry name" value="DnaJ domain"/>
    <property type="match status" value="1"/>
</dbReference>
<dbReference type="SMART" id="SM00271">
    <property type="entry name" value="DnaJ"/>
    <property type="match status" value="1"/>
</dbReference>
<proteinExistence type="predicted"/>
<comment type="caution">
    <text evidence="3">The sequence shown here is derived from an EMBL/GenBank/DDBJ whole genome shotgun (WGS) entry which is preliminary data.</text>
</comment>
<evidence type="ECO:0000259" key="2">
    <source>
        <dbReference type="PROSITE" id="PS50076"/>
    </source>
</evidence>
<accession>A0AAW1Q2Q6</accession>
<name>A0AAW1Q2Q6_9CHLO</name>
<dbReference type="PANTHER" id="PTHR44137">
    <property type="entry name" value="BNAC03G44070D PROTEIN"/>
    <property type="match status" value="1"/>
</dbReference>
<dbReference type="CDD" id="cd06257">
    <property type="entry name" value="DnaJ"/>
    <property type="match status" value="1"/>
</dbReference>
<dbReference type="AlphaFoldDB" id="A0AAW1Q2Q6"/>
<dbReference type="Pfam" id="PF00226">
    <property type="entry name" value="DnaJ"/>
    <property type="match status" value="1"/>
</dbReference>
<dbReference type="Proteomes" id="UP001438707">
    <property type="component" value="Unassembled WGS sequence"/>
</dbReference>
<organism evidence="3 4">
    <name type="scientific">Apatococcus lobatus</name>
    <dbReference type="NCBI Taxonomy" id="904363"/>
    <lineage>
        <taxon>Eukaryota</taxon>
        <taxon>Viridiplantae</taxon>
        <taxon>Chlorophyta</taxon>
        <taxon>core chlorophytes</taxon>
        <taxon>Trebouxiophyceae</taxon>
        <taxon>Chlorellales</taxon>
        <taxon>Chlorellaceae</taxon>
        <taxon>Apatococcus</taxon>
    </lineage>
</organism>
<evidence type="ECO:0000313" key="4">
    <source>
        <dbReference type="Proteomes" id="UP001438707"/>
    </source>
</evidence>
<dbReference type="InterPro" id="IPR036869">
    <property type="entry name" value="J_dom_sf"/>
</dbReference>
<gene>
    <name evidence="3" type="ORF">WJX74_001956</name>
</gene>
<dbReference type="EMBL" id="JALJOS010000083">
    <property type="protein sequence ID" value="KAK9816250.1"/>
    <property type="molecule type" value="Genomic_DNA"/>
</dbReference>
<sequence length="239" mass="26496">MAEAAAERRSPKSGLHLQELRSLLAEEKFVECIMLCNLQQDLQLSTKQALAVAEIHLAARRPDWTKVLKLSDAKTPEDIKKAARKQLMLVHPDKCNLPHAGEAFKLVMTATEQVAKTNGGNAVEDTDIGDGPKWWQVWDEIPSEKDRKRKREPEASAAQDKILEQCTSMSILALQEKVAALQTSLLRPLPDTLEAELTRGQRQALLRDVRHLLAERLKSTSPQELPAASPSSGLEGGFL</sequence>
<dbReference type="PROSITE" id="PS50076">
    <property type="entry name" value="DNAJ_2"/>
    <property type="match status" value="1"/>
</dbReference>
<dbReference type="InterPro" id="IPR001623">
    <property type="entry name" value="DnaJ_domain"/>
</dbReference>
<protein>
    <recommendedName>
        <fullName evidence="2">J domain-containing protein</fullName>
    </recommendedName>
</protein>
<reference evidence="3 4" key="1">
    <citation type="journal article" date="2024" name="Nat. Commun.">
        <title>Phylogenomics reveals the evolutionary origins of lichenization in chlorophyte algae.</title>
        <authorList>
            <person name="Puginier C."/>
            <person name="Libourel C."/>
            <person name="Otte J."/>
            <person name="Skaloud P."/>
            <person name="Haon M."/>
            <person name="Grisel S."/>
            <person name="Petersen M."/>
            <person name="Berrin J.G."/>
            <person name="Delaux P.M."/>
            <person name="Dal Grande F."/>
            <person name="Keller J."/>
        </authorList>
    </citation>
    <scope>NUCLEOTIDE SEQUENCE [LARGE SCALE GENOMIC DNA]</scope>
    <source>
        <strain evidence="3 4">SAG 2145</strain>
    </source>
</reference>
<feature type="region of interest" description="Disordered" evidence="1">
    <location>
        <begin position="217"/>
        <end position="239"/>
    </location>
</feature>
<feature type="domain" description="J" evidence="2">
    <location>
        <begin position="63"/>
        <end position="119"/>
    </location>
</feature>
<dbReference type="SUPFAM" id="SSF46565">
    <property type="entry name" value="Chaperone J-domain"/>
    <property type="match status" value="1"/>
</dbReference>
<keyword evidence="4" id="KW-1185">Reference proteome</keyword>
<dbReference type="PANTHER" id="PTHR44137:SF32">
    <property type="entry name" value="DNAJ HEAT SHOCK AMINO-TERMINAL DOMAIN PROTEIN"/>
    <property type="match status" value="1"/>
</dbReference>
<evidence type="ECO:0000313" key="3">
    <source>
        <dbReference type="EMBL" id="KAK9816250.1"/>
    </source>
</evidence>
<evidence type="ECO:0000256" key="1">
    <source>
        <dbReference type="SAM" id="MobiDB-lite"/>
    </source>
</evidence>